<accession>A0A9Q1QBS9</accession>
<protein>
    <submittedName>
        <fullName evidence="1">Uncharacterized protein</fullName>
    </submittedName>
</protein>
<dbReference type="EMBL" id="JAKOGI010000378">
    <property type="protein sequence ID" value="KAJ8435884.1"/>
    <property type="molecule type" value="Genomic_DNA"/>
</dbReference>
<name>A0A9Q1QBS9_9CARY</name>
<keyword evidence="2" id="KW-1185">Reference proteome</keyword>
<organism evidence="1 2">
    <name type="scientific">Carnegiea gigantea</name>
    <dbReference type="NCBI Taxonomy" id="171969"/>
    <lineage>
        <taxon>Eukaryota</taxon>
        <taxon>Viridiplantae</taxon>
        <taxon>Streptophyta</taxon>
        <taxon>Embryophyta</taxon>
        <taxon>Tracheophyta</taxon>
        <taxon>Spermatophyta</taxon>
        <taxon>Magnoliopsida</taxon>
        <taxon>eudicotyledons</taxon>
        <taxon>Gunneridae</taxon>
        <taxon>Pentapetalae</taxon>
        <taxon>Caryophyllales</taxon>
        <taxon>Cactineae</taxon>
        <taxon>Cactaceae</taxon>
        <taxon>Cactoideae</taxon>
        <taxon>Echinocereeae</taxon>
        <taxon>Carnegiea</taxon>
    </lineage>
</organism>
<evidence type="ECO:0000313" key="1">
    <source>
        <dbReference type="EMBL" id="KAJ8435884.1"/>
    </source>
</evidence>
<sequence>MLALAFNPQLRSQVTSVMKTIHYGGWTDDTYLLALPPGREAAKLNIKLTTLNELNGIIYEVPNATTVNHRGFTSHAPPVTCQDVRIYVWNCRGLARASFRPNLFTMTSITGSYMVVLTDTCVGIRYARRLLDEAHDLNYYYREPLGFVGGVVILCDNSKVEVYGFTGPDMDMSCILKDEVACDYFHLIDPDYPERTKEVIGDVICEHALERDCVLGDCNAQLWTRKDDMRINAERLVTTFI</sequence>
<dbReference type="SUPFAM" id="SSF56219">
    <property type="entry name" value="DNase I-like"/>
    <property type="match status" value="1"/>
</dbReference>
<dbReference type="Proteomes" id="UP001153076">
    <property type="component" value="Unassembled WGS sequence"/>
</dbReference>
<evidence type="ECO:0000313" key="2">
    <source>
        <dbReference type="Proteomes" id="UP001153076"/>
    </source>
</evidence>
<dbReference type="InterPro" id="IPR036691">
    <property type="entry name" value="Endo/exonu/phosph_ase_sf"/>
</dbReference>
<comment type="caution">
    <text evidence="1">The sequence shown here is derived from an EMBL/GenBank/DDBJ whole genome shotgun (WGS) entry which is preliminary data.</text>
</comment>
<gene>
    <name evidence="1" type="ORF">Cgig2_010917</name>
</gene>
<dbReference type="AlphaFoldDB" id="A0A9Q1QBS9"/>
<reference evidence="1" key="1">
    <citation type="submission" date="2022-04" db="EMBL/GenBank/DDBJ databases">
        <title>Carnegiea gigantea Genome sequencing and assembly v2.</title>
        <authorList>
            <person name="Copetti D."/>
            <person name="Sanderson M.J."/>
            <person name="Burquez A."/>
            <person name="Wojciechowski M.F."/>
        </authorList>
    </citation>
    <scope>NUCLEOTIDE SEQUENCE</scope>
    <source>
        <strain evidence="1">SGP5-SGP5p</strain>
        <tissue evidence="1">Aerial part</tissue>
    </source>
</reference>
<proteinExistence type="predicted"/>